<keyword evidence="3" id="KW-1185">Reference proteome</keyword>
<reference evidence="1" key="2">
    <citation type="submission" date="2023-04" db="EMBL/GenBank/DDBJ databases">
        <authorList>
            <person name="Bruccoleri R.E."/>
            <person name="Oakeley E.J."/>
            <person name="Faust A.-M."/>
            <person name="Dessus-Babus S."/>
            <person name="Altorfer M."/>
            <person name="Burckhardt D."/>
            <person name="Oertli M."/>
            <person name="Naumann U."/>
            <person name="Petersen F."/>
            <person name="Wong J."/>
        </authorList>
    </citation>
    <scope>NUCLEOTIDE SEQUENCE</scope>
    <source>
        <strain evidence="1">GSM-AAB239-AS_SAM_17_03QT</strain>
        <tissue evidence="1">Leaf</tissue>
    </source>
</reference>
<sequence>MDDAMIARPYPLRLFHETTTTALAYGIYKIHLPENDHVKVAFVNVDHANVQCLLDSSVTCSNASSANTK</sequence>
<reference evidence="1" key="1">
    <citation type="journal article" date="2023" name="GigaByte">
        <title>Genome assembly of the bearded iris, Iris pallida Lam.</title>
        <authorList>
            <person name="Bruccoleri R.E."/>
            <person name="Oakeley E.J."/>
            <person name="Faust A.M.E."/>
            <person name="Altorfer M."/>
            <person name="Dessus-Babus S."/>
            <person name="Burckhardt D."/>
            <person name="Oertli M."/>
            <person name="Naumann U."/>
            <person name="Petersen F."/>
            <person name="Wong J."/>
        </authorList>
    </citation>
    <scope>NUCLEOTIDE SEQUENCE</scope>
    <source>
        <strain evidence="1">GSM-AAB239-AS_SAM_17_03QT</strain>
    </source>
</reference>
<dbReference type="EMBL" id="JANAVB010040619">
    <property type="protein sequence ID" value="KAJ6797855.1"/>
    <property type="molecule type" value="Genomic_DNA"/>
</dbReference>
<dbReference type="Proteomes" id="UP001140949">
    <property type="component" value="Unassembled WGS sequence"/>
</dbReference>
<protein>
    <submittedName>
        <fullName evidence="1">Heat shock 70 kDa protein 15-like isoform X1</fullName>
    </submittedName>
</protein>
<evidence type="ECO:0000313" key="3">
    <source>
        <dbReference type="Proteomes" id="UP001140949"/>
    </source>
</evidence>
<name>A0AAX6E1N9_IRIPA</name>
<dbReference type="AlphaFoldDB" id="A0AAX6E1N9"/>
<evidence type="ECO:0000313" key="2">
    <source>
        <dbReference type="EMBL" id="KAJ6798304.1"/>
    </source>
</evidence>
<gene>
    <name evidence="2" type="ORF">M6B38_213115</name>
    <name evidence="1" type="ORF">M6B38_214710</name>
</gene>
<dbReference type="EMBL" id="JANAVB010040304">
    <property type="protein sequence ID" value="KAJ6798304.1"/>
    <property type="molecule type" value="Genomic_DNA"/>
</dbReference>
<comment type="caution">
    <text evidence="1">The sequence shown here is derived from an EMBL/GenBank/DDBJ whole genome shotgun (WGS) entry which is preliminary data.</text>
</comment>
<keyword evidence="1" id="KW-0346">Stress response</keyword>
<evidence type="ECO:0000313" key="1">
    <source>
        <dbReference type="EMBL" id="KAJ6797855.1"/>
    </source>
</evidence>
<proteinExistence type="predicted"/>
<organism evidence="1 3">
    <name type="scientific">Iris pallida</name>
    <name type="common">Sweet iris</name>
    <dbReference type="NCBI Taxonomy" id="29817"/>
    <lineage>
        <taxon>Eukaryota</taxon>
        <taxon>Viridiplantae</taxon>
        <taxon>Streptophyta</taxon>
        <taxon>Embryophyta</taxon>
        <taxon>Tracheophyta</taxon>
        <taxon>Spermatophyta</taxon>
        <taxon>Magnoliopsida</taxon>
        <taxon>Liliopsida</taxon>
        <taxon>Asparagales</taxon>
        <taxon>Iridaceae</taxon>
        <taxon>Iridoideae</taxon>
        <taxon>Irideae</taxon>
        <taxon>Iris</taxon>
    </lineage>
</organism>
<accession>A0AAX6E1N9</accession>